<feature type="region of interest" description="Disordered" evidence="1">
    <location>
        <begin position="88"/>
        <end position="164"/>
    </location>
</feature>
<accession>A0A4S4L3P1</accession>
<reference evidence="2 3" key="1">
    <citation type="submission" date="2019-02" db="EMBL/GenBank/DDBJ databases">
        <title>Genome sequencing of the rare red list fungi Bondarzewia mesenterica.</title>
        <authorList>
            <person name="Buettner E."/>
            <person name="Kellner H."/>
        </authorList>
    </citation>
    <scope>NUCLEOTIDE SEQUENCE [LARGE SCALE GENOMIC DNA]</scope>
    <source>
        <strain evidence="2 3">DSM 108281</strain>
    </source>
</reference>
<feature type="compositionally biased region" description="Basic and acidic residues" evidence="1">
    <location>
        <begin position="126"/>
        <end position="155"/>
    </location>
</feature>
<feature type="region of interest" description="Disordered" evidence="1">
    <location>
        <begin position="50"/>
        <end position="69"/>
    </location>
</feature>
<feature type="region of interest" description="Disordered" evidence="1">
    <location>
        <begin position="1"/>
        <end position="40"/>
    </location>
</feature>
<name>A0A4S4L3P1_9AGAM</name>
<organism evidence="2 3">
    <name type="scientific">Bondarzewia mesenterica</name>
    <dbReference type="NCBI Taxonomy" id="1095465"/>
    <lineage>
        <taxon>Eukaryota</taxon>
        <taxon>Fungi</taxon>
        <taxon>Dikarya</taxon>
        <taxon>Basidiomycota</taxon>
        <taxon>Agaricomycotina</taxon>
        <taxon>Agaricomycetes</taxon>
        <taxon>Russulales</taxon>
        <taxon>Bondarzewiaceae</taxon>
        <taxon>Bondarzewia</taxon>
    </lineage>
</organism>
<sequence>MQSPAFSSQKSTPDLLPTPGPPTQASQPSSPLPILTASPLKSYRLRPRRVMAGQKLQGGKRTTWDTFGKEDKGESEVLLTVEHKDQMDVTVRATGSKPTTSENIGLGPDDEPMMQTRLKTRGRKRPNNDEDKEEQARPLKKARQESKKLARESGRKPTGNGKKI</sequence>
<proteinExistence type="predicted"/>
<gene>
    <name evidence="2" type="ORF">EW146_g9898</name>
</gene>
<evidence type="ECO:0000313" key="3">
    <source>
        <dbReference type="Proteomes" id="UP000310158"/>
    </source>
</evidence>
<evidence type="ECO:0000313" key="2">
    <source>
        <dbReference type="EMBL" id="THH05461.1"/>
    </source>
</evidence>
<comment type="caution">
    <text evidence="2">The sequence shown here is derived from an EMBL/GenBank/DDBJ whole genome shotgun (WGS) entry which is preliminary data.</text>
</comment>
<dbReference type="Proteomes" id="UP000310158">
    <property type="component" value="Unassembled WGS sequence"/>
</dbReference>
<keyword evidence="3" id="KW-1185">Reference proteome</keyword>
<feature type="compositionally biased region" description="Polar residues" evidence="1">
    <location>
        <begin position="1"/>
        <end position="11"/>
    </location>
</feature>
<dbReference type="EMBL" id="SGPL01001005">
    <property type="protein sequence ID" value="THH05461.1"/>
    <property type="molecule type" value="Genomic_DNA"/>
</dbReference>
<protein>
    <submittedName>
        <fullName evidence="2">Uncharacterized protein</fullName>
    </submittedName>
</protein>
<dbReference type="AlphaFoldDB" id="A0A4S4L3P1"/>
<evidence type="ECO:0000256" key="1">
    <source>
        <dbReference type="SAM" id="MobiDB-lite"/>
    </source>
</evidence>